<organism evidence="2 3">
    <name type="scientific">Dichanthelium oligosanthes</name>
    <dbReference type="NCBI Taxonomy" id="888268"/>
    <lineage>
        <taxon>Eukaryota</taxon>
        <taxon>Viridiplantae</taxon>
        <taxon>Streptophyta</taxon>
        <taxon>Embryophyta</taxon>
        <taxon>Tracheophyta</taxon>
        <taxon>Spermatophyta</taxon>
        <taxon>Magnoliopsida</taxon>
        <taxon>Liliopsida</taxon>
        <taxon>Poales</taxon>
        <taxon>Poaceae</taxon>
        <taxon>PACMAD clade</taxon>
        <taxon>Panicoideae</taxon>
        <taxon>Panicodae</taxon>
        <taxon>Paniceae</taxon>
        <taxon>Dichantheliinae</taxon>
        <taxon>Dichanthelium</taxon>
    </lineage>
</organism>
<name>A0A1E5UMN7_9POAL</name>
<evidence type="ECO:0000313" key="2">
    <source>
        <dbReference type="EMBL" id="OEL14078.1"/>
    </source>
</evidence>
<sequence>LLPSLHFSFASSAQKARPPTLHGPHLLPHLHQSCRTAAAAKAINHGSSCHGFLRKRSVGGRHGQRSDPSAGASGGGAAHAAAPPRPGAARP</sequence>
<feature type="non-terminal residue" evidence="2">
    <location>
        <position position="1"/>
    </location>
</feature>
<comment type="caution">
    <text evidence="2">The sequence shown here is derived from an EMBL/GenBank/DDBJ whole genome shotgun (WGS) entry which is preliminary data.</text>
</comment>
<feature type="region of interest" description="Disordered" evidence="1">
    <location>
        <begin position="51"/>
        <end position="91"/>
    </location>
</feature>
<evidence type="ECO:0000313" key="3">
    <source>
        <dbReference type="Proteomes" id="UP000095767"/>
    </source>
</evidence>
<feature type="compositionally biased region" description="Low complexity" evidence="1">
    <location>
        <begin position="78"/>
        <end position="91"/>
    </location>
</feature>
<protein>
    <submittedName>
        <fullName evidence="2">Uncharacterized protein</fullName>
    </submittedName>
</protein>
<keyword evidence="3" id="KW-1185">Reference proteome</keyword>
<reference evidence="2 3" key="1">
    <citation type="submission" date="2016-09" db="EMBL/GenBank/DDBJ databases">
        <title>The draft genome of Dichanthelium oligosanthes: A C3 panicoid grass species.</title>
        <authorList>
            <person name="Studer A.J."/>
            <person name="Schnable J.C."/>
            <person name="Brutnell T.P."/>
        </authorList>
    </citation>
    <scope>NUCLEOTIDE SEQUENCE [LARGE SCALE GENOMIC DNA]</scope>
    <source>
        <strain evidence="3">cv. Kellogg 1175</strain>
        <tissue evidence="2">Leaf</tissue>
    </source>
</reference>
<dbReference type="EMBL" id="LWDX02071262">
    <property type="protein sequence ID" value="OEL14078.1"/>
    <property type="molecule type" value="Genomic_DNA"/>
</dbReference>
<accession>A0A1E5UMN7</accession>
<proteinExistence type="predicted"/>
<dbReference type="Proteomes" id="UP000095767">
    <property type="component" value="Unassembled WGS sequence"/>
</dbReference>
<dbReference type="AlphaFoldDB" id="A0A1E5UMN7"/>
<evidence type="ECO:0000256" key="1">
    <source>
        <dbReference type="SAM" id="MobiDB-lite"/>
    </source>
</evidence>
<feature type="compositionally biased region" description="Basic residues" evidence="1">
    <location>
        <begin position="52"/>
        <end position="63"/>
    </location>
</feature>
<gene>
    <name evidence="2" type="ORF">BAE44_0024904</name>
</gene>